<sequence length="169" mass="17875">MGPYVGDGRQAMRLAVAVLVVLVPLAVAGASQLARAGPSAPSAAVRIVVSVPRVLTLQLLDHPQTLEVGAQDVARGHVTVRGPRVDILANDRAGYRLRADLHGAAFDNVEVVGLDAPLAAGREGSVVRMPSQAGKPRAPPRSVEYIFRLDRDALPGVYRWPVALSLEQP</sequence>
<dbReference type="AlphaFoldDB" id="A0A6M4H9X8"/>
<reference evidence="1 2" key="1">
    <citation type="submission" date="2020-04" db="EMBL/GenBank/DDBJ databases">
        <title>Usitatibacter rugosus gen. nov., sp. nov. and Usitatibacter palustris sp. nov., novel members of Usitatibacteraceae fam. nov. within the order Nitrosomonadales isolated from soil.</title>
        <authorList>
            <person name="Huber K.J."/>
            <person name="Neumann-Schaal M."/>
            <person name="Geppert A."/>
            <person name="Luckner M."/>
            <person name="Wanner G."/>
            <person name="Overmann J."/>
        </authorList>
    </citation>
    <scope>NUCLEOTIDE SEQUENCE [LARGE SCALE GENOMIC DNA]</scope>
    <source>
        <strain evidence="1 2">Swamp67</strain>
    </source>
</reference>
<dbReference type="KEGG" id="upl:DSM104440_01672"/>
<dbReference type="EMBL" id="CP053073">
    <property type="protein sequence ID" value="QJR14857.1"/>
    <property type="molecule type" value="Genomic_DNA"/>
</dbReference>
<gene>
    <name evidence="1" type="ORF">DSM104440_01672</name>
</gene>
<evidence type="ECO:0000313" key="1">
    <source>
        <dbReference type="EMBL" id="QJR14857.1"/>
    </source>
</evidence>
<organism evidence="1 2">
    <name type="scientific">Usitatibacter palustris</name>
    <dbReference type="NCBI Taxonomy" id="2732487"/>
    <lineage>
        <taxon>Bacteria</taxon>
        <taxon>Pseudomonadati</taxon>
        <taxon>Pseudomonadota</taxon>
        <taxon>Betaproteobacteria</taxon>
        <taxon>Nitrosomonadales</taxon>
        <taxon>Usitatibacteraceae</taxon>
        <taxon>Usitatibacter</taxon>
    </lineage>
</organism>
<dbReference type="InParanoid" id="A0A6M4H9X8"/>
<name>A0A6M4H9X8_9PROT</name>
<evidence type="ECO:0000313" key="2">
    <source>
        <dbReference type="Proteomes" id="UP000503096"/>
    </source>
</evidence>
<protein>
    <submittedName>
        <fullName evidence="1">Uncharacterized protein</fullName>
    </submittedName>
</protein>
<proteinExistence type="predicted"/>
<keyword evidence="2" id="KW-1185">Reference proteome</keyword>
<accession>A0A6M4H9X8</accession>
<dbReference type="Proteomes" id="UP000503096">
    <property type="component" value="Chromosome"/>
</dbReference>